<organism evidence="1 2">
    <name type="scientific">Pseudomonas lutea</name>
    <dbReference type="NCBI Taxonomy" id="243924"/>
    <lineage>
        <taxon>Bacteria</taxon>
        <taxon>Pseudomonadati</taxon>
        <taxon>Pseudomonadota</taxon>
        <taxon>Gammaproteobacteria</taxon>
        <taxon>Pseudomonadales</taxon>
        <taxon>Pseudomonadaceae</taxon>
        <taxon>Pseudomonas</taxon>
    </lineage>
</organism>
<proteinExistence type="predicted"/>
<evidence type="ECO:0000313" key="1">
    <source>
        <dbReference type="EMBL" id="SER36289.1"/>
    </source>
</evidence>
<sequence length="106" mass="11507">MSATILEHVKEACIEALQCLPSGHVKQLTTKSVVDNDWFCVSNGLGAPTLSIATRAGMTNATCRAELIKLAARGEIIKMQKAASKITWWPVGLCDEIAKGYLQPHR</sequence>
<name>A0A9X8QLQ2_9PSED</name>
<gene>
    <name evidence="1" type="ORF">SAMN05216409_11845</name>
</gene>
<protein>
    <submittedName>
        <fullName evidence="1">Uncharacterized protein</fullName>
    </submittedName>
</protein>
<reference evidence="1 2" key="1">
    <citation type="submission" date="2016-10" db="EMBL/GenBank/DDBJ databases">
        <authorList>
            <person name="Varghese N."/>
            <person name="Submissions S."/>
        </authorList>
    </citation>
    <scope>NUCLEOTIDE SEQUENCE [LARGE SCALE GENOMIC DNA]</scope>
    <source>
        <strain evidence="1 2">LMG 21974</strain>
    </source>
</reference>
<dbReference type="EMBL" id="FOEV01000018">
    <property type="protein sequence ID" value="SER36289.1"/>
    <property type="molecule type" value="Genomic_DNA"/>
</dbReference>
<dbReference type="AlphaFoldDB" id="A0A9X8QLQ2"/>
<dbReference type="GeneID" id="300268722"/>
<dbReference type="RefSeq" id="WP_074829617.1">
    <property type="nucleotide sequence ID" value="NZ_FOEV01000018.1"/>
</dbReference>
<comment type="caution">
    <text evidence="1">The sequence shown here is derived from an EMBL/GenBank/DDBJ whole genome shotgun (WGS) entry which is preliminary data.</text>
</comment>
<evidence type="ECO:0000313" key="2">
    <source>
        <dbReference type="Proteomes" id="UP000183210"/>
    </source>
</evidence>
<accession>A0A9X8QLQ2</accession>
<dbReference type="Proteomes" id="UP000183210">
    <property type="component" value="Unassembled WGS sequence"/>
</dbReference>